<keyword evidence="2" id="KW-0444">Lipid biosynthesis</keyword>
<dbReference type="RefSeq" id="WP_119866517.1">
    <property type="nucleotide sequence ID" value="NZ_CP016786.1"/>
</dbReference>
<feature type="domain" description="Acyl-ACP thioesterase-like C-terminal" evidence="9">
    <location>
        <begin position="153"/>
        <end position="243"/>
    </location>
</feature>
<evidence type="ECO:0000256" key="3">
    <source>
        <dbReference type="ARBA" id="ARBA00022801"/>
    </source>
</evidence>
<keyword evidence="4" id="KW-0276">Fatty acid metabolism</keyword>
<dbReference type="InterPro" id="IPR045023">
    <property type="entry name" value="FATA/B"/>
</dbReference>
<comment type="similarity">
    <text evidence="1">Belongs to the acyl-ACP thioesterase family.</text>
</comment>
<proteinExistence type="inferred from homology"/>
<dbReference type="AlphaFoldDB" id="A0A343JFT4"/>
<keyword evidence="7" id="KW-0275">Fatty acid biosynthesis</keyword>
<feature type="domain" description="Acyl-ACP thioesterase N-terminal hotdog" evidence="8">
    <location>
        <begin position="2"/>
        <end position="131"/>
    </location>
</feature>
<evidence type="ECO:0000256" key="7">
    <source>
        <dbReference type="ARBA" id="ARBA00023160"/>
    </source>
</evidence>
<dbReference type="SUPFAM" id="SSF54637">
    <property type="entry name" value="Thioesterase/thiol ester dehydrase-isomerase"/>
    <property type="match status" value="2"/>
</dbReference>
<protein>
    <submittedName>
        <fullName evidence="10">Acyl-ACP thioesterase</fullName>
    </submittedName>
</protein>
<evidence type="ECO:0000313" key="11">
    <source>
        <dbReference type="Proteomes" id="UP000264883"/>
    </source>
</evidence>
<dbReference type="Pfam" id="PF20791">
    <property type="entry name" value="Acyl-ACP_TE_C"/>
    <property type="match status" value="1"/>
</dbReference>
<keyword evidence="5" id="KW-0809">Transit peptide</keyword>
<organism evidence="10 11">
    <name type="scientific">Clostridium isatidis</name>
    <dbReference type="NCBI Taxonomy" id="182773"/>
    <lineage>
        <taxon>Bacteria</taxon>
        <taxon>Bacillati</taxon>
        <taxon>Bacillota</taxon>
        <taxon>Clostridia</taxon>
        <taxon>Eubacteriales</taxon>
        <taxon>Clostridiaceae</taxon>
        <taxon>Clostridium</taxon>
    </lineage>
</organism>
<dbReference type="EMBL" id="CP016786">
    <property type="protein sequence ID" value="ASW44392.1"/>
    <property type="molecule type" value="Genomic_DNA"/>
</dbReference>
<evidence type="ECO:0000256" key="2">
    <source>
        <dbReference type="ARBA" id="ARBA00022516"/>
    </source>
</evidence>
<name>A0A343JFT4_9CLOT</name>
<accession>A0A343JFT4</accession>
<sequence>MGRKYSKKYEIYYYNVDSKLNCTMPVVLGILSDVGNKDSEDLGSGVNELLNKNMTWIFYNYDVKVKRYPKYGEKINVITQSIGFKKFYAVRNYEIIGEDGEKIVEGSATFLMLDIKKRRAMRIPKDQYAVYGEEGDMEGEFKLPRLSDFEEYDYEETFKVRYSDIDSNGHVNNTKYIEWSIESLPKNIVDNYMLEEIKVIFEKECRYGEEVKVLSKIIENEDGTLTIKHKVINSEGKELTKLEGKMKAINN</sequence>
<dbReference type="CDD" id="cd00586">
    <property type="entry name" value="4HBT"/>
    <property type="match status" value="2"/>
</dbReference>
<dbReference type="GO" id="GO:0000036">
    <property type="term" value="F:acyl carrier activity"/>
    <property type="evidence" value="ECO:0007669"/>
    <property type="project" value="TreeGrafter"/>
</dbReference>
<dbReference type="InterPro" id="IPR049427">
    <property type="entry name" value="Acyl-ACP_TE_C"/>
</dbReference>
<evidence type="ECO:0000256" key="5">
    <source>
        <dbReference type="ARBA" id="ARBA00022946"/>
    </source>
</evidence>
<keyword evidence="6" id="KW-0443">Lipid metabolism</keyword>
<dbReference type="InterPro" id="IPR002864">
    <property type="entry name" value="Acyl-ACP_thioesterase_NHD"/>
</dbReference>
<dbReference type="KEGG" id="cia:BEN51_13475"/>
<dbReference type="PANTHER" id="PTHR31727:SF6">
    <property type="entry name" value="OLEOYL-ACYL CARRIER PROTEIN THIOESTERASE 1, CHLOROPLASTIC"/>
    <property type="match status" value="1"/>
</dbReference>
<dbReference type="InterPro" id="IPR029069">
    <property type="entry name" value="HotDog_dom_sf"/>
</dbReference>
<keyword evidence="3" id="KW-0378">Hydrolase</keyword>
<evidence type="ECO:0000256" key="4">
    <source>
        <dbReference type="ARBA" id="ARBA00022832"/>
    </source>
</evidence>
<evidence type="ECO:0000259" key="8">
    <source>
        <dbReference type="Pfam" id="PF01643"/>
    </source>
</evidence>
<dbReference type="OrthoDB" id="9801517at2"/>
<reference evidence="10 11" key="1">
    <citation type="submission" date="2016-08" db="EMBL/GenBank/DDBJ databases">
        <title>Complete Genome Sequence Of The Indigo Reducing Clostridium isatidis DSM15098.</title>
        <authorList>
            <person name="Little G.T."/>
            <person name="Minton N.P."/>
        </authorList>
    </citation>
    <scope>NUCLEOTIDE SEQUENCE [LARGE SCALE GENOMIC DNA]</scope>
    <source>
        <strain evidence="10 11">DSM 15098</strain>
    </source>
</reference>
<evidence type="ECO:0000313" key="10">
    <source>
        <dbReference type="EMBL" id="ASW44392.1"/>
    </source>
</evidence>
<dbReference type="PANTHER" id="PTHR31727">
    <property type="entry name" value="OLEOYL-ACYL CARRIER PROTEIN THIOESTERASE 1, CHLOROPLASTIC"/>
    <property type="match status" value="1"/>
</dbReference>
<dbReference type="Pfam" id="PF01643">
    <property type="entry name" value="Acyl-ACP_TE"/>
    <property type="match status" value="1"/>
</dbReference>
<dbReference type="GO" id="GO:0016297">
    <property type="term" value="F:fatty acyl-[ACP] hydrolase activity"/>
    <property type="evidence" value="ECO:0007669"/>
    <property type="project" value="InterPro"/>
</dbReference>
<keyword evidence="11" id="KW-1185">Reference proteome</keyword>
<gene>
    <name evidence="10" type="ORF">BEN51_13475</name>
</gene>
<dbReference type="Gene3D" id="3.10.129.10">
    <property type="entry name" value="Hotdog Thioesterase"/>
    <property type="match status" value="1"/>
</dbReference>
<evidence type="ECO:0000256" key="6">
    <source>
        <dbReference type="ARBA" id="ARBA00023098"/>
    </source>
</evidence>
<dbReference type="Proteomes" id="UP000264883">
    <property type="component" value="Chromosome"/>
</dbReference>
<evidence type="ECO:0000259" key="9">
    <source>
        <dbReference type="Pfam" id="PF20791"/>
    </source>
</evidence>
<evidence type="ECO:0000256" key="1">
    <source>
        <dbReference type="ARBA" id="ARBA00006500"/>
    </source>
</evidence>